<organism evidence="1 2">
    <name type="scientific">Nocardia jiangxiensis</name>
    <dbReference type="NCBI Taxonomy" id="282685"/>
    <lineage>
        <taxon>Bacteria</taxon>
        <taxon>Bacillati</taxon>
        <taxon>Actinomycetota</taxon>
        <taxon>Actinomycetes</taxon>
        <taxon>Mycobacteriales</taxon>
        <taxon>Nocardiaceae</taxon>
        <taxon>Nocardia</taxon>
    </lineage>
</organism>
<sequence length="430" mass="44774">MVTVDPQVFYDGAKKLTDIGSSIETATTKLVQSLSGTGSMAGSSAAASTWATSYNNRAADAVNGAHRLAQTLPYLAGLIALAGYNHAMANYNADINPNKGRAPSKPATVPTPIPLCWRGAPSAGGPGNGLVSMAALMEKIHVHIPDGDTDKFGTASKAWSDFIGTEAVAHAAYEISGVNNTLGQIDSPEIGDLMDHLATARRSAHKVYEGGEQLATECDGHKQALDTLRKQINDVLLALDEALAVNLFVTIFADTITAGVGVILDGAALLKAGRDIDVAATGITEAVNAAQIDEKLTAAAGAEDKLANVSNDLDQIDALEPEDIGDLAEQEAAEDTSAASGSNLQASKTYAHQQQQMDHVFVPKHKLDDLVTSCGGQDAAMDQMIDSVQGVPNGIYGKANPLVRTINGQEVTIRGAMINGVFKISTAFIP</sequence>
<dbReference type="Proteomes" id="UP001601992">
    <property type="component" value="Unassembled WGS sequence"/>
</dbReference>
<proteinExistence type="predicted"/>
<name>A0ABW6SFQ3_9NOCA</name>
<evidence type="ECO:0000313" key="2">
    <source>
        <dbReference type="Proteomes" id="UP001601992"/>
    </source>
</evidence>
<dbReference type="EMBL" id="JBIAQY010000040">
    <property type="protein sequence ID" value="MFF3575158.1"/>
    <property type="molecule type" value="Genomic_DNA"/>
</dbReference>
<comment type="caution">
    <text evidence="1">The sequence shown here is derived from an EMBL/GenBank/DDBJ whole genome shotgun (WGS) entry which is preliminary data.</text>
</comment>
<gene>
    <name evidence="1" type="ORF">ACFYXQ_46250</name>
</gene>
<evidence type="ECO:0000313" key="1">
    <source>
        <dbReference type="EMBL" id="MFF3575158.1"/>
    </source>
</evidence>
<dbReference type="RefSeq" id="WP_387407116.1">
    <property type="nucleotide sequence ID" value="NZ_JBIAQY010000040.1"/>
</dbReference>
<keyword evidence="2" id="KW-1185">Reference proteome</keyword>
<protein>
    <submittedName>
        <fullName evidence="1">Uncharacterized protein</fullName>
    </submittedName>
</protein>
<reference evidence="1 2" key="1">
    <citation type="submission" date="2024-10" db="EMBL/GenBank/DDBJ databases">
        <title>The Natural Products Discovery Center: Release of the First 8490 Sequenced Strains for Exploring Actinobacteria Biosynthetic Diversity.</title>
        <authorList>
            <person name="Kalkreuter E."/>
            <person name="Kautsar S.A."/>
            <person name="Yang D."/>
            <person name="Bader C.D."/>
            <person name="Teijaro C.N."/>
            <person name="Fluegel L."/>
            <person name="Davis C.M."/>
            <person name="Simpson J.R."/>
            <person name="Lauterbach L."/>
            <person name="Steele A.D."/>
            <person name="Gui C."/>
            <person name="Meng S."/>
            <person name="Li G."/>
            <person name="Viehrig K."/>
            <person name="Ye F."/>
            <person name="Su P."/>
            <person name="Kiefer A.F."/>
            <person name="Nichols A."/>
            <person name="Cepeda A.J."/>
            <person name="Yan W."/>
            <person name="Fan B."/>
            <person name="Jiang Y."/>
            <person name="Adhikari A."/>
            <person name="Zheng C.-J."/>
            <person name="Schuster L."/>
            <person name="Cowan T.M."/>
            <person name="Smanski M.J."/>
            <person name="Chevrette M.G."/>
            <person name="De Carvalho L.P.S."/>
            <person name="Shen B."/>
        </authorList>
    </citation>
    <scope>NUCLEOTIDE SEQUENCE [LARGE SCALE GENOMIC DNA]</scope>
    <source>
        <strain evidence="1 2">NPDC002593</strain>
    </source>
</reference>
<accession>A0ABW6SFQ3</accession>